<dbReference type="SUPFAM" id="SSF56219">
    <property type="entry name" value="DNase I-like"/>
    <property type="match status" value="1"/>
</dbReference>
<dbReference type="GO" id="GO:0046872">
    <property type="term" value="F:metal ion binding"/>
    <property type="evidence" value="ECO:0007669"/>
    <property type="project" value="UniProtKB-KW"/>
</dbReference>
<dbReference type="PANTHER" id="PTHR22748">
    <property type="entry name" value="AP ENDONUCLEASE"/>
    <property type="match status" value="1"/>
</dbReference>
<reference evidence="11" key="3">
    <citation type="submission" date="2015-04" db="UniProtKB">
        <authorList>
            <consortium name="EnsemblPlants"/>
        </authorList>
    </citation>
    <scope>IDENTIFICATION</scope>
    <source>
        <strain evidence="11">cv. Jemalong A17</strain>
    </source>
</reference>
<dbReference type="GO" id="GO:0003723">
    <property type="term" value="F:RNA binding"/>
    <property type="evidence" value="ECO:0007669"/>
    <property type="project" value="UniProtKB-UniRule"/>
</dbReference>
<dbReference type="SMART" id="SM00360">
    <property type="entry name" value="RRM"/>
    <property type="match status" value="1"/>
</dbReference>
<feature type="domain" description="RRM" evidence="9">
    <location>
        <begin position="141"/>
        <end position="218"/>
    </location>
</feature>
<feature type="binding site" evidence="5">
    <location>
        <position position="775"/>
    </location>
    <ligand>
        <name>Mg(2+)</name>
        <dbReference type="ChEBI" id="CHEBI:18420"/>
        <label>1</label>
    </ligand>
</feature>
<evidence type="ECO:0000256" key="3">
    <source>
        <dbReference type="ARBA" id="ARBA00022801"/>
    </source>
</evidence>
<feature type="binding site" evidence="5">
    <location>
        <position position="640"/>
    </location>
    <ligand>
        <name>Mg(2+)</name>
        <dbReference type="ChEBI" id="CHEBI:18420"/>
        <label>1</label>
    </ligand>
</feature>
<evidence type="ECO:0000256" key="5">
    <source>
        <dbReference type="PIRSR" id="PIRSR604808-2"/>
    </source>
</evidence>
<feature type="binding site" evidence="5">
    <location>
        <position position="777"/>
    </location>
    <ligand>
        <name>Mg(2+)</name>
        <dbReference type="ChEBI" id="CHEBI:18420"/>
        <label>1</label>
    </ligand>
</feature>
<keyword evidence="3" id="KW-0378">Hydrolase</keyword>
<protein>
    <submittedName>
        <fullName evidence="10">Endonuclease/exonuclease/phosphatase family protein</fullName>
    </submittedName>
</protein>
<dbReference type="InterPro" id="IPR035979">
    <property type="entry name" value="RBD_domain_sf"/>
</dbReference>
<keyword evidence="12" id="KW-1185">Reference proteome</keyword>
<feature type="compositionally biased region" description="Acidic residues" evidence="8">
    <location>
        <begin position="46"/>
        <end position="55"/>
    </location>
</feature>
<evidence type="ECO:0000259" key="9">
    <source>
        <dbReference type="PROSITE" id="PS50102"/>
    </source>
</evidence>
<dbReference type="Pfam" id="PF03372">
    <property type="entry name" value="Exo_endo_phos"/>
    <property type="match status" value="1"/>
</dbReference>
<dbReference type="EnsemblPlants" id="AES69134">
    <property type="protein sequence ID" value="AES69134"/>
    <property type="gene ID" value="MTR_3g022950"/>
</dbReference>
<dbReference type="Proteomes" id="UP000002051">
    <property type="component" value="Chromosome 3"/>
</dbReference>
<comment type="similarity">
    <text evidence="1">Belongs to the DNA repair enzymes AP/ExoA family.</text>
</comment>
<accession>G7J1M0</accession>
<reference evidence="10 12" key="2">
    <citation type="journal article" date="2014" name="BMC Genomics">
        <title>An improved genome release (version Mt4.0) for the model legume Medicago truncatula.</title>
        <authorList>
            <person name="Tang H."/>
            <person name="Krishnakumar V."/>
            <person name="Bidwell S."/>
            <person name="Rosen B."/>
            <person name="Chan A."/>
            <person name="Zhou S."/>
            <person name="Gentzbittel L."/>
            <person name="Childs K.L."/>
            <person name="Yandell M."/>
            <person name="Gundlach H."/>
            <person name="Mayer K.F."/>
            <person name="Schwartz D.C."/>
            <person name="Town C.D."/>
        </authorList>
    </citation>
    <scope>GENOME REANNOTATION</scope>
    <source>
        <strain evidence="10">A17</strain>
        <strain evidence="11 12">cv. Jemalong A17</strain>
    </source>
</reference>
<organism evidence="10 12">
    <name type="scientific">Medicago truncatula</name>
    <name type="common">Barrel medic</name>
    <name type="synonym">Medicago tribuloides</name>
    <dbReference type="NCBI Taxonomy" id="3880"/>
    <lineage>
        <taxon>Eukaryota</taxon>
        <taxon>Viridiplantae</taxon>
        <taxon>Streptophyta</taxon>
        <taxon>Embryophyta</taxon>
        <taxon>Tracheophyta</taxon>
        <taxon>Spermatophyta</taxon>
        <taxon>Magnoliopsida</taxon>
        <taxon>eudicotyledons</taxon>
        <taxon>Gunneridae</taxon>
        <taxon>Pentapetalae</taxon>
        <taxon>rosids</taxon>
        <taxon>fabids</taxon>
        <taxon>Fabales</taxon>
        <taxon>Fabaceae</taxon>
        <taxon>Papilionoideae</taxon>
        <taxon>50 kb inversion clade</taxon>
        <taxon>NPAAA clade</taxon>
        <taxon>Hologalegina</taxon>
        <taxon>IRL clade</taxon>
        <taxon>Trifolieae</taxon>
        <taxon>Medicago</taxon>
    </lineage>
</organism>
<sequence length="822" mass="92128">MDSLSLDSLEQAYGQRDRQRENQRQLGLRFRRQQQSRVRGRFGDADQYDTDEENDFGNQEWSNDGRVTVNHIRPVRVRAGDSVRYEDGHVLERRHSISRTNNKAVRNEPGIVNAQSCDEKQRLVVSNQAPKKNVQVNQNVVSFYFTNIPLDISYVSLRQGFEVCGILEDVYLARKRNVNGGAFGFVRFGKVKDVEKLLKALNNVCFGDWKVVAKVASFVRNVGGRGEGSVRGEGEKISERGKNLEGEKRELGGRKVVDGDIQGEGRSKGLEGDVAKREGVVNRGEVEVRVEKRVHVRESVGAKVVVGEAAKIHIPKYTSMDQDVLWASRGVVATVLNGDTIPVLQRRIFDAGFENLDIIPLGADKDDEVKEEEDLEEERNIGDFHANGEVDNLMKHLSEEWQKEQQDLQVHKVSLVNDIPSLVESLEAGSKGVSKGSLEVSSLKLRAAQTVPLQQLNWIGLLSRDAKRKKHCTSSCPPGRVHAVSAGPWSWEWAPQHKELVIGDAPPTEISGNNNQNSGANKVTRKKGSCSFWHCAINLKRIARLSKEDRKVVLRALRKKKRRHKVLSATHVNQVTLPDSSSVNDSQSSVNNDWSNWLVLHGNSKALSDDVRGMGKLVRVNFQGDNQNRFDVLSGIISWNVRGLGGFEKRREVSNLVREKNPFILCLQESKLSVVNDIVCKGLWNDNHVDFSFQPSSGASGGLITLWNCEEVEVWSSFNFDHVLGIQGQFVKSGDKFTILNVYAPCDFNRQQVLWHNISARLTSLLEENVCVCGDFNAVRCPEERRSVGSAVNYAGSASFNALIDDNGLIDLPFRGRRFTWY</sequence>
<dbReference type="InterPro" id="IPR005135">
    <property type="entry name" value="Endo/exonuclease/phosphatase"/>
</dbReference>
<reference evidence="10 12" key="1">
    <citation type="journal article" date="2011" name="Nature">
        <title>The Medicago genome provides insight into the evolution of rhizobial symbioses.</title>
        <authorList>
            <person name="Young N.D."/>
            <person name="Debelle F."/>
            <person name="Oldroyd G.E."/>
            <person name="Geurts R."/>
            <person name="Cannon S.B."/>
            <person name="Udvardi M.K."/>
            <person name="Benedito V.A."/>
            <person name="Mayer K.F."/>
            <person name="Gouzy J."/>
            <person name="Schoof H."/>
            <person name="Van de Peer Y."/>
            <person name="Proost S."/>
            <person name="Cook D.R."/>
            <person name="Meyers B.C."/>
            <person name="Spannagl M."/>
            <person name="Cheung F."/>
            <person name="De Mita S."/>
            <person name="Krishnakumar V."/>
            <person name="Gundlach H."/>
            <person name="Zhou S."/>
            <person name="Mudge J."/>
            <person name="Bharti A.K."/>
            <person name="Murray J.D."/>
            <person name="Naoumkina M.A."/>
            <person name="Rosen B."/>
            <person name="Silverstein K.A."/>
            <person name="Tang H."/>
            <person name="Rombauts S."/>
            <person name="Zhao P.X."/>
            <person name="Zhou P."/>
            <person name="Barbe V."/>
            <person name="Bardou P."/>
            <person name="Bechner M."/>
            <person name="Bellec A."/>
            <person name="Berger A."/>
            <person name="Berges H."/>
            <person name="Bidwell S."/>
            <person name="Bisseling T."/>
            <person name="Choisne N."/>
            <person name="Couloux A."/>
            <person name="Denny R."/>
            <person name="Deshpande S."/>
            <person name="Dai X."/>
            <person name="Doyle J.J."/>
            <person name="Dudez A.M."/>
            <person name="Farmer A.D."/>
            <person name="Fouteau S."/>
            <person name="Franken C."/>
            <person name="Gibelin C."/>
            <person name="Gish J."/>
            <person name="Goldstein S."/>
            <person name="Gonzalez A.J."/>
            <person name="Green P.J."/>
            <person name="Hallab A."/>
            <person name="Hartog M."/>
            <person name="Hua A."/>
            <person name="Humphray S.J."/>
            <person name="Jeong D.H."/>
            <person name="Jing Y."/>
            <person name="Jocker A."/>
            <person name="Kenton S.M."/>
            <person name="Kim D.J."/>
            <person name="Klee K."/>
            <person name="Lai H."/>
            <person name="Lang C."/>
            <person name="Lin S."/>
            <person name="Macmil S.L."/>
            <person name="Magdelenat G."/>
            <person name="Matthews L."/>
            <person name="McCorrison J."/>
            <person name="Monaghan E.L."/>
            <person name="Mun J.H."/>
            <person name="Najar F.Z."/>
            <person name="Nicholson C."/>
            <person name="Noirot C."/>
            <person name="O'Bleness M."/>
            <person name="Paule C.R."/>
            <person name="Poulain J."/>
            <person name="Prion F."/>
            <person name="Qin B."/>
            <person name="Qu C."/>
            <person name="Retzel E.F."/>
            <person name="Riddle C."/>
            <person name="Sallet E."/>
            <person name="Samain S."/>
            <person name="Samson N."/>
            <person name="Sanders I."/>
            <person name="Saurat O."/>
            <person name="Scarpelli C."/>
            <person name="Schiex T."/>
            <person name="Segurens B."/>
            <person name="Severin A.J."/>
            <person name="Sherrier D.J."/>
            <person name="Shi R."/>
            <person name="Sims S."/>
            <person name="Singer S.R."/>
            <person name="Sinharoy S."/>
            <person name="Sterck L."/>
            <person name="Viollet A."/>
            <person name="Wang B.B."/>
            <person name="Wang K."/>
            <person name="Wang M."/>
            <person name="Wang X."/>
            <person name="Warfsmann J."/>
            <person name="Weissenbach J."/>
            <person name="White D.D."/>
            <person name="White J.D."/>
            <person name="Wiley G.B."/>
            <person name="Wincker P."/>
            <person name="Xing Y."/>
            <person name="Yang L."/>
            <person name="Yao Z."/>
            <person name="Ying F."/>
            <person name="Zhai J."/>
            <person name="Zhou L."/>
            <person name="Zuber A."/>
            <person name="Denarie J."/>
            <person name="Dixon R.A."/>
            <person name="May G.D."/>
            <person name="Schwartz D.C."/>
            <person name="Rogers J."/>
            <person name="Quetier F."/>
            <person name="Town C.D."/>
            <person name="Roe B.A."/>
        </authorList>
    </citation>
    <scope>NUCLEOTIDE SEQUENCE [LARGE SCALE GENOMIC DNA]</scope>
    <source>
        <strain evidence="10">A17</strain>
        <strain evidence="11 12">cv. Jemalong A17</strain>
    </source>
</reference>
<dbReference type="PaxDb" id="3880-AES69134"/>
<dbReference type="GO" id="GO:0008081">
    <property type="term" value="F:phosphoric diester hydrolase activity"/>
    <property type="evidence" value="ECO:0000318"/>
    <property type="project" value="GO_Central"/>
</dbReference>
<feature type="site" description="Transition state stabilizer" evidence="6">
    <location>
        <position position="777"/>
    </location>
</feature>
<keyword evidence="2 5" id="KW-0479">Metal-binding</keyword>
<evidence type="ECO:0000256" key="4">
    <source>
        <dbReference type="ARBA" id="ARBA00022842"/>
    </source>
</evidence>
<keyword evidence="4 5" id="KW-0460">Magnesium</keyword>
<keyword evidence="7" id="KW-0694">RNA-binding</keyword>
<dbReference type="eggNOG" id="KOG1075">
    <property type="taxonomic scope" value="Eukaryota"/>
</dbReference>
<dbReference type="AlphaFoldDB" id="G7J1M0"/>
<evidence type="ECO:0000256" key="8">
    <source>
        <dbReference type="SAM" id="MobiDB-lite"/>
    </source>
</evidence>
<proteinExistence type="inferred from homology"/>
<dbReference type="HOGENOM" id="CLU_344317_0_0_1"/>
<feature type="binding site" evidence="5">
    <location>
        <position position="669"/>
    </location>
    <ligand>
        <name>Mg(2+)</name>
        <dbReference type="ChEBI" id="CHEBI:18420"/>
        <label>1</label>
    </ligand>
</feature>
<dbReference type="Gene3D" id="3.30.70.330">
    <property type="match status" value="1"/>
</dbReference>
<name>G7J1M0_MEDTR</name>
<evidence type="ECO:0000313" key="11">
    <source>
        <dbReference type="EnsemblPlants" id="AES69134"/>
    </source>
</evidence>
<dbReference type="GO" id="GO:0008311">
    <property type="term" value="F:double-stranded DNA 3'-5' DNA exonuclease activity"/>
    <property type="evidence" value="ECO:0000318"/>
    <property type="project" value="GO_Central"/>
</dbReference>
<dbReference type="Gene3D" id="3.60.10.10">
    <property type="entry name" value="Endonuclease/exonuclease/phosphatase"/>
    <property type="match status" value="1"/>
</dbReference>
<dbReference type="CDD" id="cd00590">
    <property type="entry name" value="RRM_SF"/>
    <property type="match status" value="1"/>
</dbReference>
<dbReference type="EMBL" id="CM001219">
    <property type="protein sequence ID" value="AES69134.2"/>
    <property type="molecule type" value="Genomic_DNA"/>
</dbReference>
<evidence type="ECO:0000256" key="1">
    <source>
        <dbReference type="ARBA" id="ARBA00007092"/>
    </source>
</evidence>
<dbReference type="InterPro" id="IPR012677">
    <property type="entry name" value="Nucleotide-bd_a/b_plait_sf"/>
</dbReference>
<evidence type="ECO:0000256" key="6">
    <source>
        <dbReference type="PIRSR" id="PIRSR604808-3"/>
    </source>
</evidence>
<keyword evidence="10" id="KW-0255">Endonuclease</keyword>
<dbReference type="PANTHER" id="PTHR22748:SF11">
    <property type="entry name" value="OS07G0184032 PROTEIN"/>
    <property type="match status" value="1"/>
</dbReference>
<evidence type="ECO:0000256" key="2">
    <source>
        <dbReference type="ARBA" id="ARBA00022723"/>
    </source>
</evidence>
<comment type="cofactor">
    <cofactor evidence="5">
        <name>Mg(2+)</name>
        <dbReference type="ChEBI" id="CHEBI:18420"/>
    </cofactor>
    <cofactor evidence="5">
        <name>Mn(2+)</name>
        <dbReference type="ChEBI" id="CHEBI:29035"/>
    </cofactor>
    <text evidence="5">Probably binds two magnesium or manganese ions per subunit.</text>
</comment>
<evidence type="ECO:0000256" key="7">
    <source>
        <dbReference type="PROSITE-ProRule" id="PRU00176"/>
    </source>
</evidence>
<dbReference type="PROSITE" id="PS50102">
    <property type="entry name" value="RRM"/>
    <property type="match status" value="1"/>
</dbReference>
<feature type="compositionally biased region" description="Basic residues" evidence="8">
    <location>
        <begin position="29"/>
        <end position="40"/>
    </location>
</feature>
<keyword evidence="5" id="KW-0464">Manganese</keyword>
<dbReference type="GO" id="GO:0005634">
    <property type="term" value="C:nucleus"/>
    <property type="evidence" value="ECO:0000318"/>
    <property type="project" value="GO_Central"/>
</dbReference>
<evidence type="ECO:0000313" key="10">
    <source>
        <dbReference type="EMBL" id="AES69134.2"/>
    </source>
</evidence>
<dbReference type="InterPro" id="IPR004808">
    <property type="entry name" value="AP_endonuc_1"/>
</dbReference>
<keyword evidence="10" id="KW-0540">Nuclease</keyword>
<feature type="region of interest" description="Disordered" evidence="8">
    <location>
        <begin position="1"/>
        <end position="59"/>
    </location>
</feature>
<evidence type="ECO:0000313" key="12">
    <source>
        <dbReference type="Proteomes" id="UP000002051"/>
    </source>
</evidence>
<accession>A0A0C3VCP0</accession>
<gene>
    <name evidence="10" type="ordered locus">MTR_3g022950</name>
</gene>
<dbReference type="SUPFAM" id="SSF54928">
    <property type="entry name" value="RNA-binding domain, RBD"/>
    <property type="match status" value="1"/>
</dbReference>
<dbReference type="GO" id="GO:0006284">
    <property type="term" value="P:base-excision repair"/>
    <property type="evidence" value="ECO:0000318"/>
    <property type="project" value="GO_Central"/>
</dbReference>
<dbReference type="InterPro" id="IPR000504">
    <property type="entry name" value="RRM_dom"/>
</dbReference>
<dbReference type="GO" id="GO:0003906">
    <property type="term" value="F:DNA-(apurinic or apyrimidinic site) endonuclease activity"/>
    <property type="evidence" value="ECO:0000318"/>
    <property type="project" value="GO_Central"/>
</dbReference>
<dbReference type="Pfam" id="PF00076">
    <property type="entry name" value="RRM_1"/>
    <property type="match status" value="1"/>
</dbReference>
<dbReference type="InterPro" id="IPR036691">
    <property type="entry name" value="Endo/exonu/phosph_ase_sf"/>
</dbReference>